<keyword evidence="3" id="KW-1185">Reference proteome</keyword>
<sequence>MTTDGFDPAALLDEMSTATQQVLDTAERLTPDRLAGASLLPGWSRAHVLAHLARNADGLGNLAHWAATGVPTPMYGPGGAREAGIEATVRQSPEDLLADLRTASARLHDALASMSPAAWGAKVAARDGREFAALQLPYRRIRELYIHHVDLAAGWTPAHWPGDFATRELFEAAASFRGRPGTVPLMLHDEDSGRRLAIGPEEYAPVAVVSGRRRTLLAWLIGRTGGDGLVMDPPGTLPPLPAWM</sequence>
<dbReference type="InterPro" id="IPR017517">
    <property type="entry name" value="Maleyloyr_isom"/>
</dbReference>
<dbReference type="RefSeq" id="WP_235055127.1">
    <property type="nucleotide sequence ID" value="NZ_JAKFHA010000016.1"/>
</dbReference>
<keyword evidence="2" id="KW-0413">Isomerase</keyword>
<comment type="caution">
    <text evidence="2">The sequence shown here is derived from an EMBL/GenBank/DDBJ whole genome shotgun (WGS) entry which is preliminary data.</text>
</comment>
<evidence type="ECO:0000259" key="1">
    <source>
        <dbReference type="Pfam" id="PF11716"/>
    </source>
</evidence>
<dbReference type="GO" id="GO:0016853">
    <property type="term" value="F:isomerase activity"/>
    <property type="evidence" value="ECO:0007669"/>
    <property type="project" value="UniProtKB-KW"/>
</dbReference>
<dbReference type="AlphaFoldDB" id="A0AA41Q2R1"/>
<feature type="domain" description="Mycothiol-dependent maleylpyruvate isomerase metal-binding" evidence="1">
    <location>
        <begin position="17"/>
        <end position="152"/>
    </location>
</feature>
<dbReference type="InterPro" id="IPR036527">
    <property type="entry name" value="SCP2_sterol-bd_dom_sf"/>
</dbReference>
<dbReference type="Gene3D" id="1.20.120.450">
    <property type="entry name" value="dinb family like domain"/>
    <property type="match status" value="1"/>
</dbReference>
<proteinExistence type="predicted"/>
<evidence type="ECO:0000313" key="2">
    <source>
        <dbReference type="EMBL" id="MCF2530463.1"/>
    </source>
</evidence>
<dbReference type="SUPFAM" id="SSF55718">
    <property type="entry name" value="SCP-like"/>
    <property type="match status" value="1"/>
</dbReference>
<reference evidence="2" key="1">
    <citation type="submission" date="2022-01" db="EMBL/GenBank/DDBJ databases">
        <title>Genome-Based Taxonomic Classification of the Phylum Actinobacteria.</title>
        <authorList>
            <person name="Gao Y."/>
        </authorList>
    </citation>
    <scope>NUCLEOTIDE SEQUENCE</scope>
    <source>
        <strain evidence="2">KLBMP 8922</strain>
    </source>
</reference>
<dbReference type="Pfam" id="PF11716">
    <property type="entry name" value="MDMPI_N"/>
    <property type="match status" value="1"/>
</dbReference>
<evidence type="ECO:0000313" key="3">
    <source>
        <dbReference type="Proteomes" id="UP001165378"/>
    </source>
</evidence>
<dbReference type="SUPFAM" id="SSF109854">
    <property type="entry name" value="DinB/YfiT-like putative metalloenzymes"/>
    <property type="match status" value="1"/>
</dbReference>
<gene>
    <name evidence="2" type="ORF">LZ495_25035</name>
</gene>
<dbReference type="InterPro" id="IPR034660">
    <property type="entry name" value="DinB/YfiT-like"/>
</dbReference>
<dbReference type="InterPro" id="IPR024344">
    <property type="entry name" value="MDMPI_metal-binding"/>
</dbReference>
<dbReference type="Proteomes" id="UP001165378">
    <property type="component" value="Unassembled WGS sequence"/>
</dbReference>
<dbReference type="EMBL" id="JAKFHA010000016">
    <property type="protein sequence ID" value="MCF2530463.1"/>
    <property type="molecule type" value="Genomic_DNA"/>
</dbReference>
<organism evidence="2 3">
    <name type="scientific">Yinghuangia soli</name>
    <dbReference type="NCBI Taxonomy" id="2908204"/>
    <lineage>
        <taxon>Bacteria</taxon>
        <taxon>Bacillati</taxon>
        <taxon>Actinomycetota</taxon>
        <taxon>Actinomycetes</taxon>
        <taxon>Kitasatosporales</taxon>
        <taxon>Streptomycetaceae</taxon>
        <taxon>Yinghuangia</taxon>
    </lineage>
</organism>
<accession>A0AA41Q2R1</accession>
<name>A0AA41Q2R1_9ACTN</name>
<dbReference type="NCBIfam" id="TIGR03083">
    <property type="entry name" value="maleylpyruvate isomerase family mycothiol-dependent enzyme"/>
    <property type="match status" value="1"/>
</dbReference>
<dbReference type="Gene3D" id="3.30.1050.20">
    <property type="match status" value="1"/>
</dbReference>
<protein>
    <submittedName>
        <fullName evidence="2">Maleylpyruvate isomerase family mycothiol-dependent enzyme</fullName>
    </submittedName>
</protein>
<dbReference type="GO" id="GO:0046872">
    <property type="term" value="F:metal ion binding"/>
    <property type="evidence" value="ECO:0007669"/>
    <property type="project" value="InterPro"/>
</dbReference>